<feature type="region of interest" description="Disordered" evidence="1">
    <location>
        <begin position="25"/>
        <end position="48"/>
    </location>
</feature>
<sequence length="277" mass="30789">MKKSFVIFLTLLLVASLVACGPSKDTESGSSSQGSTEQSDSSETGSVGKIDTITELSDALSETQKQTEDIVNSYEGLASIDLFTPQLNLITGAFYDLLNIDNKDGRHEGQLFMSNYDGFIEKKGSISNFGYDNILDRDGSLGDKRGDRSVENGVFDSQKQYYKSEQYLEREGRKTRTSYHEFQRLADGTFLILHSTGYNFDSMGNPKNYNKIIYLIVGTDRYDFAVAEAEIGADFKPVLLSDTGEMTKEEARERFESSGWTTKVTGGIKDGKMVEDQ</sequence>
<evidence type="ECO:0000313" key="4">
    <source>
        <dbReference type="Proteomes" id="UP000019591"/>
    </source>
</evidence>
<dbReference type="AlphaFoldDB" id="W8UBH4"/>
<evidence type="ECO:0008006" key="5">
    <source>
        <dbReference type="Google" id="ProtNLM"/>
    </source>
</evidence>
<proteinExistence type="predicted"/>
<dbReference type="EMBL" id="CP007453">
    <property type="protein sequence ID" value="AHM58111.1"/>
    <property type="molecule type" value="Genomic_DNA"/>
</dbReference>
<keyword evidence="2" id="KW-0732">Signal</keyword>
<gene>
    <name evidence="3" type="ORF">EAL2_808p06080</name>
</gene>
<reference evidence="3 4" key="1">
    <citation type="journal article" date="2014" name="Genome Announc.">
        <title>Complete Genome Sequence of Amino Acid-Utilizing Eubacterium acidaminophilum al-2 (DSM 3953).</title>
        <authorList>
            <person name="Poehlein A."/>
            <person name="Andreesen J.R."/>
            <person name="Daniel R."/>
        </authorList>
    </citation>
    <scope>NUCLEOTIDE SEQUENCE [LARGE SCALE GENOMIC DNA]</scope>
    <source>
        <strain evidence="3 4">DSM 3953</strain>
        <plasmid evidence="4">Plasmid EAL2_808p</plasmid>
    </source>
</reference>
<dbReference type="KEGG" id="eac:EAL2_808p06080"/>
<accession>W8UBH4</accession>
<feature type="region of interest" description="Disordered" evidence="1">
    <location>
        <begin position="252"/>
        <end position="277"/>
    </location>
</feature>
<dbReference type="PATRIC" id="fig|1286171.3.peg.2792"/>
<feature type="signal peptide" evidence="2">
    <location>
        <begin position="1"/>
        <end position="19"/>
    </location>
</feature>
<feature type="chain" id="PRO_5039023289" description="Lipoprotein" evidence="2">
    <location>
        <begin position="20"/>
        <end position="277"/>
    </location>
</feature>
<dbReference type="Proteomes" id="UP000019591">
    <property type="component" value="Plasmid EAL2_808p"/>
</dbReference>
<dbReference type="RefSeq" id="WP_025436956.1">
    <property type="nucleotide sequence ID" value="NZ_CP007453.1"/>
</dbReference>
<protein>
    <recommendedName>
        <fullName evidence="5">Lipoprotein</fullName>
    </recommendedName>
</protein>
<geneLocation type="plasmid" evidence="3 4">
    <name>EAL2_808p</name>
</geneLocation>
<dbReference type="PROSITE" id="PS51257">
    <property type="entry name" value="PROKAR_LIPOPROTEIN"/>
    <property type="match status" value="1"/>
</dbReference>
<evidence type="ECO:0000256" key="1">
    <source>
        <dbReference type="SAM" id="MobiDB-lite"/>
    </source>
</evidence>
<evidence type="ECO:0000313" key="3">
    <source>
        <dbReference type="EMBL" id="AHM58111.1"/>
    </source>
</evidence>
<feature type="compositionally biased region" description="Low complexity" evidence="1">
    <location>
        <begin position="28"/>
        <end position="46"/>
    </location>
</feature>
<dbReference type="HOGENOM" id="CLU_1003798_0_0_9"/>
<keyword evidence="4" id="KW-1185">Reference proteome</keyword>
<name>W8UBH4_PEPAC</name>
<keyword evidence="3" id="KW-0614">Plasmid</keyword>
<evidence type="ECO:0000256" key="2">
    <source>
        <dbReference type="SAM" id="SignalP"/>
    </source>
</evidence>
<organism evidence="3 4">
    <name type="scientific">Peptoclostridium acidaminophilum DSM 3953</name>
    <dbReference type="NCBI Taxonomy" id="1286171"/>
    <lineage>
        <taxon>Bacteria</taxon>
        <taxon>Bacillati</taxon>
        <taxon>Bacillota</taxon>
        <taxon>Clostridia</taxon>
        <taxon>Peptostreptococcales</taxon>
        <taxon>Peptoclostridiaceae</taxon>
        <taxon>Peptoclostridium</taxon>
    </lineage>
</organism>